<proteinExistence type="predicted"/>
<dbReference type="PANTHER" id="PTHR32467">
    <property type="entry name" value="AP2-LIKE ETHYLENE-RESPONSIVE TRANSCRIPTION FACTOR"/>
    <property type="match status" value="1"/>
</dbReference>
<dbReference type="PROSITE" id="PS51032">
    <property type="entry name" value="AP2_ERF"/>
    <property type="match status" value="2"/>
</dbReference>
<evidence type="ECO:0000256" key="2">
    <source>
        <dbReference type="ARBA" id="ARBA00023015"/>
    </source>
</evidence>
<dbReference type="PRINTS" id="PR00367">
    <property type="entry name" value="ETHRSPELEMNT"/>
</dbReference>
<organism evidence="8 9">
    <name type="scientific">Cannabis sativa</name>
    <name type="common">Hemp</name>
    <name type="synonym">Marijuana</name>
    <dbReference type="NCBI Taxonomy" id="3483"/>
    <lineage>
        <taxon>Eukaryota</taxon>
        <taxon>Viridiplantae</taxon>
        <taxon>Streptophyta</taxon>
        <taxon>Embryophyta</taxon>
        <taxon>Tracheophyta</taxon>
        <taxon>Spermatophyta</taxon>
        <taxon>Magnoliopsida</taxon>
        <taxon>eudicotyledons</taxon>
        <taxon>Gunneridae</taxon>
        <taxon>Pentapetalae</taxon>
        <taxon>rosids</taxon>
        <taxon>fabids</taxon>
        <taxon>Rosales</taxon>
        <taxon>Cannabaceae</taxon>
        <taxon>Cannabis</taxon>
    </lineage>
</organism>
<evidence type="ECO:0000256" key="3">
    <source>
        <dbReference type="ARBA" id="ARBA00023125"/>
    </source>
</evidence>
<dbReference type="SUPFAM" id="SSF54171">
    <property type="entry name" value="DNA-binding domain"/>
    <property type="match status" value="2"/>
</dbReference>
<keyword evidence="5" id="KW-0539">Nucleus</keyword>
<dbReference type="InterPro" id="IPR001471">
    <property type="entry name" value="AP2/ERF_dom"/>
</dbReference>
<dbReference type="GO" id="GO:0003700">
    <property type="term" value="F:DNA-binding transcription factor activity"/>
    <property type="evidence" value="ECO:0007669"/>
    <property type="project" value="InterPro"/>
</dbReference>
<feature type="domain" description="AP2/ERF" evidence="7">
    <location>
        <begin position="25"/>
        <end position="88"/>
    </location>
</feature>
<keyword evidence="3" id="KW-0238">DNA-binding</keyword>
<dbReference type="AlphaFoldDB" id="A0A7J6DUM1"/>
<evidence type="ECO:0000256" key="6">
    <source>
        <dbReference type="SAM" id="MobiDB-lite"/>
    </source>
</evidence>
<dbReference type="Gene3D" id="3.30.730.10">
    <property type="entry name" value="AP2/ERF domain"/>
    <property type="match status" value="2"/>
</dbReference>
<dbReference type="InterPro" id="IPR016177">
    <property type="entry name" value="DNA-bd_dom_sf"/>
</dbReference>
<evidence type="ECO:0000313" key="9">
    <source>
        <dbReference type="Proteomes" id="UP000525078"/>
    </source>
</evidence>
<feature type="region of interest" description="Disordered" evidence="6">
    <location>
        <begin position="1"/>
        <end position="23"/>
    </location>
</feature>
<feature type="domain" description="AP2/ERF" evidence="7">
    <location>
        <begin position="77"/>
        <end position="156"/>
    </location>
</feature>
<dbReference type="CDD" id="cd00018">
    <property type="entry name" value="AP2"/>
    <property type="match status" value="1"/>
</dbReference>
<comment type="subcellular location">
    <subcellularLocation>
        <location evidence="1">Nucleus</location>
    </subcellularLocation>
</comment>
<dbReference type="EMBL" id="JAATIP010000385">
    <property type="protein sequence ID" value="KAF4349797.1"/>
    <property type="molecule type" value="Genomic_DNA"/>
</dbReference>
<gene>
    <name evidence="8" type="ORF">F8388_002519</name>
</gene>
<evidence type="ECO:0000256" key="4">
    <source>
        <dbReference type="ARBA" id="ARBA00023163"/>
    </source>
</evidence>
<feature type="region of interest" description="Disordered" evidence="6">
    <location>
        <begin position="295"/>
        <end position="348"/>
    </location>
</feature>
<accession>A0A7J6DUM1</accession>
<dbReference type="GO" id="GO:0003677">
    <property type="term" value="F:DNA binding"/>
    <property type="evidence" value="ECO:0007669"/>
    <property type="project" value="UniProtKB-KW"/>
</dbReference>
<keyword evidence="4" id="KW-0804">Transcription</keyword>
<evidence type="ECO:0000256" key="1">
    <source>
        <dbReference type="ARBA" id="ARBA00004123"/>
    </source>
</evidence>
<evidence type="ECO:0000259" key="7">
    <source>
        <dbReference type="PROSITE" id="PS51032"/>
    </source>
</evidence>
<evidence type="ECO:0000256" key="5">
    <source>
        <dbReference type="ARBA" id="ARBA00023242"/>
    </source>
</evidence>
<feature type="compositionally biased region" description="Basic and acidic residues" evidence="6">
    <location>
        <begin position="1"/>
        <end position="12"/>
    </location>
</feature>
<dbReference type="Proteomes" id="UP000525078">
    <property type="component" value="Unassembled WGS sequence"/>
</dbReference>
<sequence>MPRKENIGRENVKAQTSASGRRSSIYRGVTRHRWTGRFEAHLWDKSSWNNVQNKKGRQGAYDSEEAAARTYDLAALKYWGATTTLNFPTDSYTKKWKKWKKSVRKSTWPLCGAGVADFLEEFLNIEGSLETQEEAAAAYDMAAIEYRGANAVTNFDISNYIDRIKSKAGEPILIPGVEAEAEPEAEFQPHSPPQMNEVSSGENLQCSQLLHCMDSSTMAAVMIDTPDDHELIPWSFLDAGYVHHPVPDLPIEKPEELLDLFENSGFEDNIHMIFESGSVDSSEDDFSTVFNKLENNQISGKGGSGNVEDESNSGRRDQLELFSSSSSSSSLPSFSPSSSLTETPVSCM</sequence>
<comment type="caution">
    <text evidence="8">The sequence shown here is derived from an EMBL/GenBank/DDBJ whole genome shotgun (WGS) entry which is preliminary data.</text>
</comment>
<dbReference type="PANTHER" id="PTHR32467:SF97">
    <property type="entry name" value="ETHYLENE-RESPONSIVE TRANSCRIPTION FACTOR WRI1"/>
    <property type="match status" value="1"/>
</dbReference>
<dbReference type="SMART" id="SM00380">
    <property type="entry name" value="AP2"/>
    <property type="match status" value="2"/>
</dbReference>
<feature type="compositionally biased region" description="Polar residues" evidence="6">
    <location>
        <begin position="13"/>
        <end position="22"/>
    </location>
</feature>
<protein>
    <recommendedName>
        <fullName evidence="7">AP2/ERF domain-containing protein</fullName>
    </recommendedName>
</protein>
<dbReference type="GO" id="GO:0005634">
    <property type="term" value="C:nucleus"/>
    <property type="evidence" value="ECO:0007669"/>
    <property type="project" value="UniProtKB-SubCell"/>
</dbReference>
<feature type="compositionally biased region" description="Low complexity" evidence="6">
    <location>
        <begin position="321"/>
        <end position="340"/>
    </location>
</feature>
<dbReference type="InterPro" id="IPR036955">
    <property type="entry name" value="AP2/ERF_dom_sf"/>
</dbReference>
<name>A0A7J6DUM1_CANSA</name>
<reference evidence="8 9" key="1">
    <citation type="journal article" date="2020" name="bioRxiv">
        <title>Sequence and annotation of 42 cannabis genomes reveals extensive copy number variation in cannabinoid synthesis and pathogen resistance genes.</title>
        <authorList>
            <person name="Mckernan K.J."/>
            <person name="Helbert Y."/>
            <person name="Kane L.T."/>
            <person name="Ebling H."/>
            <person name="Zhang L."/>
            <person name="Liu B."/>
            <person name="Eaton Z."/>
            <person name="Mclaughlin S."/>
            <person name="Kingan S."/>
            <person name="Baybayan P."/>
            <person name="Concepcion G."/>
            <person name="Jordan M."/>
            <person name="Riva A."/>
            <person name="Barbazuk W."/>
            <person name="Harkins T."/>
        </authorList>
    </citation>
    <scope>NUCLEOTIDE SEQUENCE [LARGE SCALE GENOMIC DNA]</scope>
    <source>
        <strain evidence="9">cv. Jamaican Lion 4</strain>
        <tissue evidence="8">Leaf</tissue>
    </source>
</reference>
<evidence type="ECO:0000313" key="8">
    <source>
        <dbReference type="EMBL" id="KAF4349797.1"/>
    </source>
</evidence>
<keyword evidence="2" id="KW-0805">Transcription regulation</keyword>